<gene>
    <name evidence="1" type="ORF">FVW20_09720</name>
</gene>
<proteinExistence type="predicted"/>
<accession>A0ABS0J4C2</accession>
<dbReference type="Pfam" id="PF05932">
    <property type="entry name" value="CesT"/>
    <property type="match status" value="1"/>
</dbReference>
<name>A0ABS0J4C2_9BACT</name>
<reference evidence="1 2" key="1">
    <citation type="submission" date="2019-08" db="EMBL/GenBank/DDBJ databases">
        <authorList>
            <person name="Luo N."/>
        </authorList>
    </citation>
    <scope>NUCLEOTIDE SEQUENCE [LARGE SCALE GENOMIC DNA]</scope>
    <source>
        <strain evidence="1 2">NCIMB 9442</strain>
    </source>
</reference>
<dbReference type="Gene3D" id="3.30.1460.10">
    <property type="match status" value="1"/>
</dbReference>
<comment type="caution">
    <text evidence="1">The sequence shown here is derived from an EMBL/GenBank/DDBJ whole genome shotgun (WGS) entry which is preliminary data.</text>
</comment>
<keyword evidence="2" id="KW-1185">Reference proteome</keyword>
<evidence type="ECO:0000313" key="1">
    <source>
        <dbReference type="EMBL" id="MBG3877286.1"/>
    </source>
</evidence>
<dbReference type="EMBL" id="VRYY01000257">
    <property type="protein sequence ID" value="MBG3877286.1"/>
    <property type="molecule type" value="Genomic_DNA"/>
</dbReference>
<protein>
    <submittedName>
        <fullName evidence="1">CesT family type III secretion system chaperone</fullName>
    </submittedName>
</protein>
<organism evidence="1 2">
    <name type="scientific">Nitratidesulfovibrio oxamicus</name>
    <dbReference type="NCBI Taxonomy" id="32016"/>
    <lineage>
        <taxon>Bacteria</taxon>
        <taxon>Pseudomonadati</taxon>
        <taxon>Thermodesulfobacteriota</taxon>
        <taxon>Desulfovibrionia</taxon>
        <taxon>Desulfovibrionales</taxon>
        <taxon>Desulfovibrionaceae</taxon>
        <taxon>Nitratidesulfovibrio</taxon>
    </lineage>
</organism>
<dbReference type="Proteomes" id="UP001194469">
    <property type="component" value="Unassembled WGS sequence"/>
</dbReference>
<sequence>MEKNYFSLLMADFFAQAGMEPRDAAPAYALTVDDEALLVVANDPAEWMTLLMDLGPFTPGESGYARLLEENLTPHEAAPKPVLGVADGRLAMRSQLPLAYLGLDALQRWLRDFLDYSVSVREAVRTLGDGSAVPASGTGDAAPAESGATFIKV</sequence>
<dbReference type="SUPFAM" id="SSF69635">
    <property type="entry name" value="Type III secretory system chaperone-like"/>
    <property type="match status" value="1"/>
</dbReference>
<dbReference type="InterPro" id="IPR010261">
    <property type="entry name" value="Tir_chaperone"/>
</dbReference>
<evidence type="ECO:0000313" key="2">
    <source>
        <dbReference type="Proteomes" id="UP001194469"/>
    </source>
</evidence>
<dbReference type="RefSeq" id="WP_196609272.1">
    <property type="nucleotide sequence ID" value="NZ_VRYY01000257.1"/>
</dbReference>